<dbReference type="EnsemblPlants" id="MELO3C034444.2.1">
    <property type="protein sequence ID" value="MELO3C034444.2.1"/>
    <property type="gene ID" value="MELO3C034444.2"/>
</dbReference>
<sequence length="51" mass="6061">MLILHKMCFPFRSLKKSFDFFSLHCVCRFFCMVLKCAWIKALFEIVLLVGV</sequence>
<reference evidence="1" key="1">
    <citation type="submission" date="2023-03" db="UniProtKB">
        <authorList>
            <consortium name="EnsemblPlants"/>
        </authorList>
    </citation>
    <scope>IDENTIFICATION</scope>
</reference>
<accession>A0A9I9EJW6</accession>
<proteinExistence type="predicted"/>
<dbReference type="AlphaFoldDB" id="A0A9I9EJW6"/>
<dbReference type="Gramene" id="MELO3C034444.2.1">
    <property type="protein sequence ID" value="MELO3C034444.2.1"/>
    <property type="gene ID" value="MELO3C034444.2"/>
</dbReference>
<name>A0A9I9EJW6_CUCME</name>
<protein>
    <submittedName>
        <fullName evidence="1">Uncharacterized protein</fullName>
    </submittedName>
</protein>
<organism evidence="1">
    <name type="scientific">Cucumis melo</name>
    <name type="common">Muskmelon</name>
    <dbReference type="NCBI Taxonomy" id="3656"/>
    <lineage>
        <taxon>Eukaryota</taxon>
        <taxon>Viridiplantae</taxon>
        <taxon>Streptophyta</taxon>
        <taxon>Embryophyta</taxon>
        <taxon>Tracheophyta</taxon>
        <taxon>Spermatophyta</taxon>
        <taxon>Magnoliopsida</taxon>
        <taxon>eudicotyledons</taxon>
        <taxon>Gunneridae</taxon>
        <taxon>Pentapetalae</taxon>
        <taxon>rosids</taxon>
        <taxon>fabids</taxon>
        <taxon>Cucurbitales</taxon>
        <taxon>Cucurbitaceae</taxon>
        <taxon>Benincaseae</taxon>
        <taxon>Cucumis</taxon>
    </lineage>
</organism>
<evidence type="ECO:0000313" key="1">
    <source>
        <dbReference type="EnsemblPlants" id="MELO3C034444.2.1"/>
    </source>
</evidence>